<evidence type="ECO:0000313" key="2">
    <source>
        <dbReference type="Proteomes" id="UP001497383"/>
    </source>
</evidence>
<keyword evidence="2" id="KW-1185">Reference proteome</keyword>
<dbReference type="Pfam" id="PF17254">
    <property type="entry name" value="DUF5321"/>
    <property type="match status" value="1"/>
</dbReference>
<protein>
    <submittedName>
        <fullName evidence="1">Uncharacterized protein</fullName>
    </submittedName>
</protein>
<dbReference type="RefSeq" id="XP_066828337.1">
    <property type="nucleotide sequence ID" value="XM_066971282.1"/>
</dbReference>
<name>A0ABP0ZIZ5_9ASCO</name>
<gene>
    <name evidence="1" type="ORF">LODBEIA_P13990</name>
</gene>
<dbReference type="InterPro" id="IPR035213">
    <property type="entry name" value="DUF5321"/>
</dbReference>
<proteinExistence type="predicted"/>
<sequence length="155" mass="17168">MIPSRILLRQAPSPTYTRHIRAKPKLTSLLRTPTTKSLILSLICTSVMVDLLKAKRETQQLQASYMTKFTVLREVIEKLHAGVKVDLSKELQLANAFTLHKYNSKTDIEFDASLEEFLKMADEPVSLSEVQVSEVLEGQGHGGGDGNGAVKGNFL</sequence>
<reference evidence="1 2" key="1">
    <citation type="submission" date="2024-03" db="EMBL/GenBank/DDBJ databases">
        <authorList>
            <person name="Brejova B."/>
        </authorList>
    </citation>
    <scope>NUCLEOTIDE SEQUENCE [LARGE SCALE GENOMIC DNA]</scope>
    <source>
        <strain evidence="1 2">CBS 14171</strain>
    </source>
</reference>
<accession>A0ABP0ZIZ5</accession>
<evidence type="ECO:0000313" key="1">
    <source>
        <dbReference type="EMBL" id="CAK9436877.1"/>
    </source>
</evidence>
<dbReference type="GeneID" id="92206595"/>
<dbReference type="EMBL" id="OZ022406">
    <property type="protein sequence ID" value="CAK9436877.1"/>
    <property type="molecule type" value="Genomic_DNA"/>
</dbReference>
<organism evidence="1 2">
    <name type="scientific">Lodderomyces beijingensis</name>
    <dbReference type="NCBI Taxonomy" id="1775926"/>
    <lineage>
        <taxon>Eukaryota</taxon>
        <taxon>Fungi</taxon>
        <taxon>Dikarya</taxon>
        <taxon>Ascomycota</taxon>
        <taxon>Saccharomycotina</taxon>
        <taxon>Pichiomycetes</taxon>
        <taxon>Debaryomycetaceae</taxon>
        <taxon>Candida/Lodderomyces clade</taxon>
        <taxon>Lodderomyces</taxon>
    </lineage>
</organism>
<dbReference type="Proteomes" id="UP001497383">
    <property type="component" value="Chromosome 2"/>
</dbReference>